<proteinExistence type="inferred from homology"/>
<dbReference type="Gene3D" id="3.30.465.10">
    <property type="match status" value="1"/>
</dbReference>
<feature type="chain" id="PRO_5041333059" description="FAD-binding PCMH-type domain-containing protein" evidence="6">
    <location>
        <begin position="21"/>
        <end position="508"/>
    </location>
</feature>
<dbReference type="Gene3D" id="3.40.462.20">
    <property type="match status" value="1"/>
</dbReference>
<keyword evidence="4" id="KW-0274">FAD</keyword>
<gene>
    <name evidence="8" type="ORF">B0T16DRAFT_378543</name>
</gene>
<dbReference type="EMBL" id="JAULSV010000005">
    <property type="protein sequence ID" value="KAK0644472.1"/>
    <property type="molecule type" value="Genomic_DNA"/>
</dbReference>
<accession>A0AA39Y421</accession>
<reference evidence="8" key="1">
    <citation type="submission" date="2023-06" db="EMBL/GenBank/DDBJ databases">
        <title>Genome-scale phylogeny and comparative genomics of the fungal order Sordariales.</title>
        <authorList>
            <consortium name="Lawrence Berkeley National Laboratory"/>
            <person name="Hensen N."/>
            <person name="Bonometti L."/>
            <person name="Westerberg I."/>
            <person name="Brannstrom I.O."/>
            <person name="Guillou S."/>
            <person name="Cros-Aarteil S."/>
            <person name="Calhoun S."/>
            <person name="Haridas S."/>
            <person name="Kuo A."/>
            <person name="Mondo S."/>
            <person name="Pangilinan J."/>
            <person name="Riley R."/>
            <person name="Labutti K."/>
            <person name="Andreopoulos B."/>
            <person name="Lipzen A."/>
            <person name="Chen C."/>
            <person name="Yanf M."/>
            <person name="Daum C."/>
            <person name="Ng V."/>
            <person name="Clum A."/>
            <person name="Steindorff A."/>
            <person name="Ohm R."/>
            <person name="Martin F."/>
            <person name="Silar P."/>
            <person name="Natvig D."/>
            <person name="Lalanne C."/>
            <person name="Gautier V."/>
            <person name="Ament-Velasquez S.L."/>
            <person name="Kruys A."/>
            <person name="Hutchinson M.I."/>
            <person name="Powell A.J."/>
            <person name="Barry K."/>
            <person name="Miller A.N."/>
            <person name="Grigoriev I.V."/>
            <person name="Debuchy R."/>
            <person name="Gladieux P."/>
            <person name="Thoren M.H."/>
            <person name="Johannesson H."/>
        </authorList>
    </citation>
    <scope>NUCLEOTIDE SEQUENCE</scope>
    <source>
        <strain evidence="8">SMH2532-1</strain>
    </source>
</reference>
<dbReference type="GO" id="GO:0071949">
    <property type="term" value="F:FAD binding"/>
    <property type="evidence" value="ECO:0007669"/>
    <property type="project" value="InterPro"/>
</dbReference>
<organism evidence="8 9">
    <name type="scientific">Cercophora newfieldiana</name>
    <dbReference type="NCBI Taxonomy" id="92897"/>
    <lineage>
        <taxon>Eukaryota</taxon>
        <taxon>Fungi</taxon>
        <taxon>Dikarya</taxon>
        <taxon>Ascomycota</taxon>
        <taxon>Pezizomycotina</taxon>
        <taxon>Sordariomycetes</taxon>
        <taxon>Sordariomycetidae</taxon>
        <taxon>Sordariales</taxon>
        <taxon>Lasiosphaeriaceae</taxon>
        <taxon>Cercophora</taxon>
    </lineage>
</organism>
<comment type="similarity">
    <text evidence="2">Belongs to the oxygen-dependent FAD-linked oxidoreductase family.</text>
</comment>
<evidence type="ECO:0000256" key="5">
    <source>
        <dbReference type="ARBA" id="ARBA00023002"/>
    </source>
</evidence>
<protein>
    <recommendedName>
        <fullName evidence="7">FAD-binding PCMH-type domain-containing protein</fullName>
    </recommendedName>
</protein>
<evidence type="ECO:0000256" key="2">
    <source>
        <dbReference type="ARBA" id="ARBA00005466"/>
    </source>
</evidence>
<dbReference type="InterPro" id="IPR036318">
    <property type="entry name" value="FAD-bd_PCMH-like_sf"/>
</dbReference>
<dbReference type="InterPro" id="IPR050416">
    <property type="entry name" value="FAD-linked_Oxidoreductase"/>
</dbReference>
<dbReference type="PROSITE" id="PS51387">
    <property type="entry name" value="FAD_PCMH"/>
    <property type="match status" value="1"/>
</dbReference>
<keyword evidence="5" id="KW-0560">Oxidoreductase</keyword>
<evidence type="ECO:0000313" key="9">
    <source>
        <dbReference type="Proteomes" id="UP001174936"/>
    </source>
</evidence>
<evidence type="ECO:0000313" key="8">
    <source>
        <dbReference type="EMBL" id="KAK0644472.1"/>
    </source>
</evidence>
<dbReference type="Pfam" id="PF01565">
    <property type="entry name" value="FAD_binding_4"/>
    <property type="match status" value="1"/>
</dbReference>
<evidence type="ECO:0000256" key="3">
    <source>
        <dbReference type="ARBA" id="ARBA00022630"/>
    </source>
</evidence>
<dbReference type="PANTHER" id="PTHR42973">
    <property type="entry name" value="BINDING OXIDOREDUCTASE, PUTATIVE (AFU_ORTHOLOGUE AFUA_1G17690)-RELATED"/>
    <property type="match status" value="1"/>
</dbReference>
<dbReference type="GO" id="GO:0016491">
    <property type="term" value="F:oxidoreductase activity"/>
    <property type="evidence" value="ECO:0007669"/>
    <property type="project" value="UniProtKB-KW"/>
</dbReference>
<evidence type="ECO:0000256" key="6">
    <source>
        <dbReference type="SAM" id="SignalP"/>
    </source>
</evidence>
<keyword evidence="6" id="KW-0732">Signal</keyword>
<dbReference type="InterPro" id="IPR016166">
    <property type="entry name" value="FAD-bd_PCMH"/>
</dbReference>
<dbReference type="SUPFAM" id="SSF56176">
    <property type="entry name" value="FAD-binding/transporter-associated domain-like"/>
    <property type="match status" value="1"/>
</dbReference>
<sequence>MYSHLLRVLAFTLLTPLAIATYPLSLGNSYNHNPSYNKPINFYTTLTPLLSPSAQVITPSSPLFPTYTHQNLKSHPPQYSVVVAVATERDVSLAIQFANKHDIPFAAKVSGHGTWAGLGEMKGGMNIWLRGLNSVTLSKDGRTAVVGGGTMVDEVVKVLWAGGKQTATALGQCIGITGSGIGGGLGPLMGVYGLGLDQFVGFRVVLANGTVVGASREENAELFWGLRGAGHNFGVVTEVTVKVYDREGQSDWVYRQMVFGGEKVEEVFEAINGKLDGQPGHLSHDASIYQGADGAVLDLRVFSNRFDAAQLEKYVESFLWLGPLENSTTLVTDYMGLIKEMGYDAPAGGCGLPTGSFGSVFGVGVTNHVPSAMRKLYDLFDELTTSVPELGGSYIFIEGYGTEAVQSVPEASTAWAHRHIRAWPNVVLAYRAEEINPTLEKTVAEWGEKLRAAMLEGQEKQESYVNYAVKQESLKALYGYDAWRLEKLRRLKKAVDPKSRFGFFAPVH</sequence>
<evidence type="ECO:0000256" key="4">
    <source>
        <dbReference type="ARBA" id="ARBA00022827"/>
    </source>
</evidence>
<dbReference type="AlphaFoldDB" id="A0AA39Y421"/>
<evidence type="ECO:0000259" key="7">
    <source>
        <dbReference type="PROSITE" id="PS51387"/>
    </source>
</evidence>
<dbReference type="PANTHER" id="PTHR42973:SF9">
    <property type="entry name" value="FAD-BINDING PCMH-TYPE DOMAIN-CONTAINING PROTEIN-RELATED"/>
    <property type="match status" value="1"/>
</dbReference>
<keyword evidence="3" id="KW-0285">Flavoprotein</keyword>
<name>A0AA39Y421_9PEZI</name>
<keyword evidence="9" id="KW-1185">Reference proteome</keyword>
<dbReference type="InterPro" id="IPR006094">
    <property type="entry name" value="Oxid_FAD_bind_N"/>
</dbReference>
<evidence type="ECO:0000256" key="1">
    <source>
        <dbReference type="ARBA" id="ARBA00001974"/>
    </source>
</evidence>
<feature type="domain" description="FAD-binding PCMH-type" evidence="7">
    <location>
        <begin position="74"/>
        <end position="246"/>
    </location>
</feature>
<feature type="signal peptide" evidence="6">
    <location>
        <begin position="1"/>
        <end position="20"/>
    </location>
</feature>
<comment type="caution">
    <text evidence="8">The sequence shown here is derived from an EMBL/GenBank/DDBJ whole genome shotgun (WGS) entry which is preliminary data.</text>
</comment>
<comment type="cofactor">
    <cofactor evidence="1">
        <name>FAD</name>
        <dbReference type="ChEBI" id="CHEBI:57692"/>
    </cofactor>
</comment>
<dbReference type="Proteomes" id="UP001174936">
    <property type="component" value="Unassembled WGS sequence"/>
</dbReference>
<dbReference type="InterPro" id="IPR016169">
    <property type="entry name" value="FAD-bd_PCMH_sub2"/>
</dbReference>